<protein>
    <recommendedName>
        <fullName evidence="11">Phosphotransferase</fullName>
        <ecNumber evidence="11">2.7.1.-</ecNumber>
    </recommendedName>
</protein>
<dbReference type="PANTHER" id="PTHR19443:SF16">
    <property type="entry name" value="HEXOKINASE TYPE 1-RELATED"/>
    <property type="match status" value="1"/>
</dbReference>
<dbReference type="PANTHER" id="PTHR19443">
    <property type="entry name" value="HEXOKINASE"/>
    <property type="match status" value="1"/>
</dbReference>
<evidence type="ECO:0000256" key="9">
    <source>
        <dbReference type="ARBA" id="ARBA00044613"/>
    </source>
</evidence>
<dbReference type="Gene3D" id="3.40.367.20">
    <property type="match status" value="1"/>
</dbReference>
<evidence type="ECO:0000256" key="5">
    <source>
        <dbReference type="ARBA" id="ARBA00022741"/>
    </source>
</evidence>
<reference evidence="14 15" key="1">
    <citation type="journal article" date="2024" name="G3 (Bethesda)">
        <title>Genome assembly of Hibiscus sabdariffa L. provides insights into metabolisms of medicinal natural products.</title>
        <authorList>
            <person name="Kim T."/>
        </authorList>
    </citation>
    <scope>NUCLEOTIDE SEQUENCE [LARGE SCALE GENOMIC DNA]</scope>
    <source>
        <strain evidence="14">TK-2024</strain>
        <tissue evidence="14">Old leaves</tissue>
    </source>
</reference>
<comment type="similarity">
    <text evidence="3 11">Belongs to the hexokinase family.</text>
</comment>
<keyword evidence="8 11" id="KW-0324">Glycolysis</keyword>
<dbReference type="Proteomes" id="UP001472677">
    <property type="component" value="Unassembled WGS sequence"/>
</dbReference>
<dbReference type="PROSITE" id="PS00378">
    <property type="entry name" value="HEXOKINASE_1"/>
    <property type="match status" value="1"/>
</dbReference>
<dbReference type="EMBL" id="JBBPBM010000002">
    <property type="protein sequence ID" value="KAK8595566.1"/>
    <property type="molecule type" value="Genomic_DNA"/>
</dbReference>
<dbReference type="CDD" id="cd24020">
    <property type="entry name" value="ASKHA_NBD_HK_plant"/>
    <property type="match status" value="1"/>
</dbReference>
<evidence type="ECO:0000259" key="12">
    <source>
        <dbReference type="Pfam" id="PF00349"/>
    </source>
</evidence>
<dbReference type="InterPro" id="IPR019807">
    <property type="entry name" value="Hexokinase_BS"/>
</dbReference>
<evidence type="ECO:0000313" key="15">
    <source>
        <dbReference type="Proteomes" id="UP001472677"/>
    </source>
</evidence>
<evidence type="ECO:0000256" key="2">
    <source>
        <dbReference type="ARBA" id="ARBA00005028"/>
    </source>
</evidence>
<dbReference type="InterPro" id="IPR022673">
    <property type="entry name" value="Hexokinase_C"/>
</dbReference>
<sequence length="513" mass="55676">MGKVAVGAAVVCAAAVCAAAALVVRHRMKSSGKWSRAVAMLKEFEEKCGTPSSKLKQVADALTVEMHAGLASDGGSKLKMLISYVDNLPTGSCLERMIKVSREKNCDEKGMFYALDLGGTNFRVLRVHLGGKESRVVKQEFEEVSIPPQLMTGSSDELFDYIASALAKFVATESDSLHVSPGRQRELGFTFSFPIKQTSISSGTLMKWTKGFTVEDTVGEDVVAELTKAMERVGLDMRVAALVNDTVGTLAGGRYNNPDVVAAVILGTGTNAAYVERAHAIPKWHGLLPKSEEMVINMEWGNFQSSHFPLTEYDQELDAGTLNPGEQIFEKMISGMYLGEVVRRVLCKMAEEAAIFGDTVPPKLKTPFILRTPHMSAMHHDTSPDLKVVATNLKDILEISNTSLKLRKLIIELCDIVATRGARLSAAGIAGILKKLGRDTVKDGEKQRSVVALDGGLYEHYTKFRTCMENTLRELLGEEVFGNIAVEHSNDGSGIGAALLAASHSQYIEVEES</sequence>
<proteinExistence type="inferred from homology"/>
<dbReference type="InterPro" id="IPR001312">
    <property type="entry name" value="Hexokinase"/>
</dbReference>
<evidence type="ECO:0000256" key="7">
    <source>
        <dbReference type="ARBA" id="ARBA00022840"/>
    </source>
</evidence>
<evidence type="ECO:0000256" key="3">
    <source>
        <dbReference type="ARBA" id="ARBA00009225"/>
    </source>
</evidence>
<gene>
    <name evidence="14" type="ORF">V6N12_064085</name>
</gene>
<dbReference type="EC" id="2.7.1.-" evidence="11"/>
<keyword evidence="7 11" id="KW-0067">ATP-binding</keyword>
<feature type="domain" description="Hexokinase N-terminal" evidence="12">
    <location>
        <begin position="41"/>
        <end position="255"/>
    </location>
</feature>
<evidence type="ECO:0000256" key="8">
    <source>
        <dbReference type="ARBA" id="ARBA00023152"/>
    </source>
</evidence>
<dbReference type="Gene3D" id="3.30.420.40">
    <property type="match status" value="1"/>
</dbReference>
<name>A0ABR2G4W3_9ROSI</name>
<dbReference type="PRINTS" id="PR00475">
    <property type="entry name" value="HEXOKINASE"/>
</dbReference>
<dbReference type="SUPFAM" id="SSF53067">
    <property type="entry name" value="Actin-like ATPase domain"/>
    <property type="match status" value="2"/>
</dbReference>
<keyword evidence="5 11" id="KW-0547">Nucleotide-binding</keyword>
<comment type="pathway">
    <text evidence="1">Carbohydrate degradation; glycolysis; D-glyceraldehyde 3-phosphate and glycerone phosphate from D-glucose: step 1/4.</text>
</comment>
<evidence type="ECO:0000256" key="6">
    <source>
        <dbReference type="ARBA" id="ARBA00022777"/>
    </source>
</evidence>
<dbReference type="Pfam" id="PF00349">
    <property type="entry name" value="Hexokinase_1"/>
    <property type="match status" value="1"/>
</dbReference>
<dbReference type="InterPro" id="IPR022672">
    <property type="entry name" value="Hexokinase_N"/>
</dbReference>
<evidence type="ECO:0000313" key="14">
    <source>
        <dbReference type="EMBL" id="KAK8595566.1"/>
    </source>
</evidence>
<dbReference type="Pfam" id="PF03727">
    <property type="entry name" value="Hexokinase_2"/>
    <property type="match status" value="1"/>
</dbReference>
<dbReference type="InterPro" id="IPR043129">
    <property type="entry name" value="ATPase_NBD"/>
</dbReference>
<organism evidence="14 15">
    <name type="scientific">Hibiscus sabdariffa</name>
    <name type="common">roselle</name>
    <dbReference type="NCBI Taxonomy" id="183260"/>
    <lineage>
        <taxon>Eukaryota</taxon>
        <taxon>Viridiplantae</taxon>
        <taxon>Streptophyta</taxon>
        <taxon>Embryophyta</taxon>
        <taxon>Tracheophyta</taxon>
        <taxon>Spermatophyta</taxon>
        <taxon>Magnoliopsida</taxon>
        <taxon>eudicotyledons</taxon>
        <taxon>Gunneridae</taxon>
        <taxon>Pentapetalae</taxon>
        <taxon>rosids</taxon>
        <taxon>malvids</taxon>
        <taxon>Malvales</taxon>
        <taxon>Malvaceae</taxon>
        <taxon>Malvoideae</taxon>
        <taxon>Hibiscus</taxon>
    </lineage>
</organism>
<evidence type="ECO:0000256" key="10">
    <source>
        <dbReference type="ARBA" id="ARBA00047905"/>
    </source>
</evidence>
<comment type="catalytic activity">
    <reaction evidence="10">
        <text>D-fructose + ATP = D-fructose 6-phosphate + ADP + H(+)</text>
        <dbReference type="Rhea" id="RHEA:16125"/>
        <dbReference type="ChEBI" id="CHEBI:15378"/>
        <dbReference type="ChEBI" id="CHEBI:30616"/>
        <dbReference type="ChEBI" id="CHEBI:37721"/>
        <dbReference type="ChEBI" id="CHEBI:61527"/>
        <dbReference type="ChEBI" id="CHEBI:456216"/>
        <dbReference type="EC" id="2.7.1.1"/>
    </reaction>
    <physiologicalReaction direction="left-to-right" evidence="10">
        <dbReference type="Rhea" id="RHEA:16126"/>
    </physiologicalReaction>
</comment>
<comment type="pathway">
    <text evidence="2">Carbohydrate metabolism; hexose metabolism.</text>
</comment>
<evidence type="ECO:0000256" key="4">
    <source>
        <dbReference type="ARBA" id="ARBA00022679"/>
    </source>
</evidence>
<comment type="caution">
    <text evidence="14">The sequence shown here is derived from an EMBL/GenBank/DDBJ whole genome shotgun (WGS) entry which is preliminary data.</text>
</comment>
<dbReference type="PROSITE" id="PS51748">
    <property type="entry name" value="HEXOKINASE_2"/>
    <property type="match status" value="1"/>
</dbReference>
<keyword evidence="15" id="KW-1185">Reference proteome</keyword>
<comment type="catalytic activity">
    <reaction evidence="9">
        <text>a D-hexose + ATP = a D-hexose 6-phosphate + ADP + H(+)</text>
        <dbReference type="Rhea" id="RHEA:22740"/>
        <dbReference type="ChEBI" id="CHEBI:4194"/>
        <dbReference type="ChEBI" id="CHEBI:15378"/>
        <dbReference type="ChEBI" id="CHEBI:30616"/>
        <dbReference type="ChEBI" id="CHEBI:229467"/>
        <dbReference type="ChEBI" id="CHEBI:456216"/>
        <dbReference type="EC" id="2.7.1.1"/>
    </reaction>
    <physiologicalReaction direction="left-to-right" evidence="9">
        <dbReference type="Rhea" id="RHEA:22741"/>
    </physiologicalReaction>
</comment>
<accession>A0ABR2G4W3</accession>
<evidence type="ECO:0000256" key="1">
    <source>
        <dbReference type="ARBA" id="ARBA00004888"/>
    </source>
</evidence>
<evidence type="ECO:0000256" key="11">
    <source>
        <dbReference type="RuleBase" id="RU362007"/>
    </source>
</evidence>
<feature type="domain" description="Hexokinase C-terminal" evidence="13">
    <location>
        <begin position="262"/>
        <end position="502"/>
    </location>
</feature>
<evidence type="ECO:0000259" key="13">
    <source>
        <dbReference type="Pfam" id="PF03727"/>
    </source>
</evidence>
<keyword evidence="6 11" id="KW-0418">Kinase</keyword>
<keyword evidence="4 11" id="KW-0808">Transferase</keyword>